<keyword evidence="2" id="KW-0963">Cytoplasm</keyword>
<evidence type="ECO:0000256" key="1">
    <source>
        <dbReference type="ARBA" id="ARBA00004496"/>
    </source>
</evidence>
<comment type="similarity">
    <text evidence="14">Belongs to the ABC transporter superfamily. UvrA family.</text>
</comment>
<evidence type="ECO:0000256" key="10">
    <source>
        <dbReference type="ARBA" id="ARBA00022840"/>
    </source>
</evidence>
<evidence type="ECO:0000256" key="5">
    <source>
        <dbReference type="ARBA" id="ARBA00022741"/>
    </source>
</evidence>
<dbReference type="Gene3D" id="3.40.50.300">
    <property type="entry name" value="P-loop containing nucleotide triphosphate hydrolases"/>
    <property type="match status" value="2"/>
</dbReference>
<feature type="domain" description="ABC transporter" evidence="18">
    <location>
        <begin position="468"/>
        <end position="791"/>
    </location>
</feature>
<dbReference type="PANTHER" id="PTHR43152">
    <property type="entry name" value="UVRABC SYSTEM PROTEIN A"/>
    <property type="match status" value="1"/>
</dbReference>
<evidence type="ECO:0000313" key="20">
    <source>
        <dbReference type="Proteomes" id="UP001501237"/>
    </source>
</evidence>
<dbReference type="EMBL" id="BAAAUV010000005">
    <property type="protein sequence ID" value="GAA3208388.1"/>
    <property type="molecule type" value="Genomic_DNA"/>
</dbReference>
<evidence type="ECO:0000256" key="14">
    <source>
        <dbReference type="ARBA" id="ARBA00038000"/>
    </source>
</evidence>
<dbReference type="InterPro" id="IPR003439">
    <property type="entry name" value="ABC_transporter-like_ATP-bd"/>
</dbReference>
<keyword evidence="6" id="KW-0227">DNA damage</keyword>
<dbReference type="SUPFAM" id="SSF52540">
    <property type="entry name" value="P-loop containing nucleoside triphosphate hydrolases"/>
    <property type="match status" value="2"/>
</dbReference>
<keyword evidence="13" id="KW-0234">DNA repair</keyword>
<evidence type="ECO:0000256" key="3">
    <source>
        <dbReference type="ARBA" id="ARBA00022723"/>
    </source>
</evidence>
<evidence type="ECO:0000256" key="7">
    <source>
        <dbReference type="ARBA" id="ARBA00022769"/>
    </source>
</evidence>
<dbReference type="RefSeq" id="WP_344826628.1">
    <property type="nucleotide sequence ID" value="NZ_BAAAUV010000005.1"/>
</dbReference>
<dbReference type="InterPro" id="IPR027417">
    <property type="entry name" value="P-loop_NTPase"/>
</dbReference>
<evidence type="ECO:0000256" key="13">
    <source>
        <dbReference type="ARBA" id="ARBA00023204"/>
    </source>
</evidence>
<keyword evidence="12" id="KW-0238">DNA-binding</keyword>
<dbReference type="PROSITE" id="PS50893">
    <property type="entry name" value="ABC_TRANSPORTER_2"/>
    <property type="match status" value="1"/>
</dbReference>
<keyword evidence="8" id="KW-0863">Zinc-finger</keyword>
<keyword evidence="9" id="KW-0862">Zinc</keyword>
<evidence type="ECO:0000259" key="18">
    <source>
        <dbReference type="PROSITE" id="PS50893"/>
    </source>
</evidence>
<dbReference type="Pfam" id="PF17755">
    <property type="entry name" value="UvrA_DNA-bind"/>
    <property type="match status" value="1"/>
</dbReference>
<dbReference type="Gene3D" id="1.20.1580.10">
    <property type="entry name" value="ABC transporter ATPase like domain"/>
    <property type="match status" value="2"/>
</dbReference>
<dbReference type="InterPro" id="IPR017871">
    <property type="entry name" value="ABC_transporter-like_CS"/>
</dbReference>
<dbReference type="PROSITE" id="PS00211">
    <property type="entry name" value="ABC_TRANSPORTER_1"/>
    <property type="match status" value="1"/>
</dbReference>
<evidence type="ECO:0000256" key="15">
    <source>
        <dbReference type="ARBA" id="ARBA00039316"/>
    </source>
</evidence>
<evidence type="ECO:0000256" key="11">
    <source>
        <dbReference type="ARBA" id="ARBA00022881"/>
    </source>
</evidence>
<organism evidence="19 20">
    <name type="scientific">Actinocorallia longicatena</name>
    <dbReference type="NCBI Taxonomy" id="111803"/>
    <lineage>
        <taxon>Bacteria</taxon>
        <taxon>Bacillati</taxon>
        <taxon>Actinomycetota</taxon>
        <taxon>Actinomycetes</taxon>
        <taxon>Streptosporangiales</taxon>
        <taxon>Thermomonosporaceae</taxon>
        <taxon>Actinocorallia</taxon>
    </lineage>
</organism>
<keyword evidence="20" id="KW-1185">Reference proteome</keyword>
<keyword evidence="4" id="KW-0677">Repeat</keyword>
<evidence type="ECO:0000256" key="8">
    <source>
        <dbReference type="ARBA" id="ARBA00022771"/>
    </source>
</evidence>
<sequence length="806" mass="85392">MDEGMVRVRGAAEHNLRDVDLEAPRDRLVAFTGVSGSGKSSLAFTTIYAEAQRRYLESVSPYARRLIEQVAAPKVTEITGLPPAVALRQTRGGGSSRSSVGTVTQLSDLLRMLFSRVGDQPEGTPFLDSDAFSPNTVAGACPECHGRGRVHEVDADLMVPDPGLSIRDGAIAAWPGAWQGKNYRDILAELGFDVDAPWRELPAEQREWILTTAEQPVVTVHPVRDADRITRDYQGTYSSARRYVLHTFATTRSDALRARAARFIVFHPCPACGGKRLRPEALAVKLAGRDIAEFTALPLTELAAALSTTGPRGGAAREAAELLVGGLADRIGTLVELGLGHLSIDRSTDTLSAGELQRLRLGAQLRSGLFGVLFVLDEPSAGLHPSDVSALLAALYRLRAAGNSVFLVEHDLDLVADCDWIVDVGPGAGAEGGRVLYSGALPGLKGVPESVTGRYLAGAVPDPVRRGRRPGPLLELRGVGRNNLRDVTASFPLGLLTVVTGVSGSGKTTLVGKVLAEAVTEHLDGGAPPNSPPGSASGLEAVDRLVVVDQKPIGRTPRSNIATYTGLFDLVRRAFATTPEARRLGYGAGRFSFNVQGGRCENCQGEGLVHIEMLFLPEATAVCPVCAGARYNDDTLRVRFRDHTIAGILDLTVGEAAVLLGDLPAAGRTLTTLDSVGLGYLRLGQPATTLSGGEAQRVKLAAELQRGRRGHTLYLLDEPTTGLHPADTDLLLSQLDRLVEEGGTVVMVEHDMRVAAAADWIIDLGPGGGEDGGRIVAAGTPADVARSPLSRTAPHLRARLPRNGHS</sequence>
<dbReference type="PANTHER" id="PTHR43152:SF1">
    <property type="entry name" value="UVRA PROTEIN"/>
    <property type="match status" value="1"/>
</dbReference>
<reference evidence="20" key="1">
    <citation type="journal article" date="2019" name="Int. J. Syst. Evol. Microbiol.">
        <title>The Global Catalogue of Microorganisms (GCM) 10K type strain sequencing project: providing services to taxonomists for standard genome sequencing and annotation.</title>
        <authorList>
            <consortium name="The Broad Institute Genomics Platform"/>
            <consortium name="The Broad Institute Genome Sequencing Center for Infectious Disease"/>
            <person name="Wu L."/>
            <person name="Ma J."/>
        </authorList>
    </citation>
    <scope>NUCLEOTIDE SEQUENCE [LARGE SCALE GENOMIC DNA]</scope>
    <source>
        <strain evidence="20">JCM 9377</strain>
    </source>
</reference>
<gene>
    <name evidence="19" type="ORF">GCM10010468_25310</name>
</gene>
<dbReference type="SMART" id="SM00382">
    <property type="entry name" value="AAA"/>
    <property type="match status" value="2"/>
</dbReference>
<dbReference type="Proteomes" id="UP001501237">
    <property type="component" value="Unassembled WGS sequence"/>
</dbReference>
<comment type="caution">
    <text evidence="19">The sequence shown here is derived from an EMBL/GenBank/DDBJ whole genome shotgun (WGS) entry which is preliminary data.</text>
</comment>
<feature type="compositionally biased region" description="Basic residues" evidence="17">
    <location>
        <begin position="794"/>
        <end position="806"/>
    </location>
</feature>
<keyword evidence="7" id="KW-0228">DNA excision</keyword>
<keyword evidence="10" id="KW-0067">ATP-binding</keyword>
<proteinExistence type="inferred from homology"/>
<evidence type="ECO:0000256" key="4">
    <source>
        <dbReference type="ARBA" id="ARBA00022737"/>
    </source>
</evidence>
<dbReference type="Gene3D" id="1.10.8.280">
    <property type="entry name" value="ABC transporter ATPase domain-like"/>
    <property type="match status" value="1"/>
</dbReference>
<name>A0ABP6Q7H2_9ACTN</name>
<evidence type="ECO:0000256" key="6">
    <source>
        <dbReference type="ARBA" id="ARBA00022763"/>
    </source>
</evidence>
<evidence type="ECO:0000313" key="19">
    <source>
        <dbReference type="EMBL" id="GAA3208388.1"/>
    </source>
</evidence>
<dbReference type="InterPro" id="IPR003593">
    <property type="entry name" value="AAA+_ATPase"/>
</dbReference>
<accession>A0ABP6Q7H2</accession>
<keyword evidence="3" id="KW-0479">Metal-binding</keyword>
<evidence type="ECO:0000256" key="16">
    <source>
        <dbReference type="ARBA" id="ARBA00042156"/>
    </source>
</evidence>
<keyword evidence="11" id="KW-0267">Excision nuclease</keyword>
<protein>
    <recommendedName>
        <fullName evidence="15">UvrABC system protein A</fullName>
    </recommendedName>
    <alternativeName>
        <fullName evidence="16">Excinuclease ABC subunit A</fullName>
    </alternativeName>
</protein>
<evidence type="ECO:0000256" key="2">
    <source>
        <dbReference type="ARBA" id="ARBA00022490"/>
    </source>
</evidence>
<feature type="region of interest" description="Disordered" evidence="17">
    <location>
        <begin position="785"/>
        <end position="806"/>
    </location>
</feature>
<evidence type="ECO:0000256" key="9">
    <source>
        <dbReference type="ARBA" id="ARBA00022833"/>
    </source>
</evidence>
<evidence type="ECO:0000256" key="12">
    <source>
        <dbReference type="ARBA" id="ARBA00023125"/>
    </source>
</evidence>
<comment type="subcellular location">
    <subcellularLocation>
        <location evidence="1">Cytoplasm</location>
    </subcellularLocation>
</comment>
<dbReference type="InterPro" id="IPR041552">
    <property type="entry name" value="UvrA_DNA-bd"/>
</dbReference>
<keyword evidence="5" id="KW-0547">Nucleotide-binding</keyword>
<evidence type="ECO:0000256" key="17">
    <source>
        <dbReference type="SAM" id="MobiDB-lite"/>
    </source>
</evidence>